<accession>Q0F3T9</accession>
<proteinExistence type="predicted"/>
<dbReference type="EMBL" id="AATS01000001">
    <property type="protein sequence ID" value="EAU55852.1"/>
    <property type="molecule type" value="Genomic_DNA"/>
</dbReference>
<gene>
    <name evidence="1" type="ORF">SPV1_03508</name>
</gene>
<dbReference type="AlphaFoldDB" id="Q0F3T9"/>
<organism evidence="1 2">
    <name type="scientific">Mariprofundus ferrooxydans PV-1</name>
    <dbReference type="NCBI Taxonomy" id="314345"/>
    <lineage>
        <taxon>Bacteria</taxon>
        <taxon>Pseudomonadati</taxon>
        <taxon>Pseudomonadota</taxon>
        <taxon>Candidatius Mariprofundia</taxon>
        <taxon>Mariprofundales</taxon>
        <taxon>Mariprofundaceae</taxon>
        <taxon>Mariprofundus</taxon>
    </lineage>
</organism>
<name>Q0F3T9_9PROT</name>
<dbReference type="HOGENOM" id="CLU_2070274_0_0_0"/>
<dbReference type="InParanoid" id="Q0F3T9"/>
<sequence>MHAFQRKSGRLKQCIATAALMYNKSARYYKENLSNLISSPPLAGCQSGKFNSEESGRAATAFELVGLGTRQGGWFRGARKEQANVFACKTGPSPIQGMNPSREFTMNKKAPALLRRLF</sequence>
<evidence type="ECO:0000313" key="2">
    <source>
        <dbReference type="Proteomes" id="UP000005297"/>
    </source>
</evidence>
<dbReference type="Proteomes" id="UP000005297">
    <property type="component" value="Unassembled WGS sequence"/>
</dbReference>
<keyword evidence="2" id="KW-1185">Reference proteome</keyword>
<reference evidence="1 2" key="1">
    <citation type="submission" date="2006-09" db="EMBL/GenBank/DDBJ databases">
        <authorList>
            <person name="Emerson D."/>
            <person name="Ferriera S."/>
            <person name="Johnson J."/>
            <person name="Kravitz S."/>
            <person name="Halpern A."/>
            <person name="Remington K."/>
            <person name="Beeson K."/>
            <person name="Tran B."/>
            <person name="Rogers Y.-H."/>
            <person name="Friedman R."/>
            <person name="Venter J.C."/>
        </authorList>
    </citation>
    <scope>NUCLEOTIDE SEQUENCE [LARGE SCALE GENOMIC DNA]</scope>
    <source>
        <strain evidence="1 2">PV-1</strain>
    </source>
</reference>
<comment type="caution">
    <text evidence="1">The sequence shown here is derived from an EMBL/GenBank/DDBJ whole genome shotgun (WGS) entry which is preliminary data.</text>
</comment>
<evidence type="ECO:0000313" key="1">
    <source>
        <dbReference type="EMBL" id="EAU55852.1"/>
    </source>
</evidence>
<protein>
    <submittedName>
        <fullName evidence="1">Uncharacterized protein</fullName>
    </submittedName>
</protein>